<organism evidence="3 4">
    <name type="scientific">Hortaea werneckii EXF-2000</name>
    <dbReference type="NCBI Taxonomy" id="1157616"/>
    <lineage>
        <taxon>Eukaryota</taxon>
        <taxon>Fungi</taxon>
        <taxon>Dikarya</taxon>
        <taxon>Ascomycota</taxon>
        <taxon>Pezizomycotina</taxon>
        <taxon>Dothideomycetes</taxon>
        <taxon>Dothideomycetidae</taxon>
        <taxon>Mycosphaerellales</taxon>
        <taxon>Teratosphaeriaceae</taxon>
        <taxon>Hortaea</taxon>
    </lineage>
</organism>
<gene>
    <name evidence="3" type="ORF">BTJ68_06680</name>
</gene>
<sequence length="310" mass="34024">MPSYKEVAIVVGASRGIGRQIAVDLAKDGYAVVVAAKTTSDASKCTPFPPDPNSSSSTINTVVREITEAGGEASAIQLDVRDFGDIQSMVDQTAKKYGRIDVLVYNSGAIWWSSVEKTPMKRFQLMQRINPEGFYGCVQACLPYMYQNGGKGKGRIVVVSPPIYRRFLKGKTAYAMGKWAMSALTMGLSVDFEREERTEMAITSLWTGAAINSAATQGTQTDRTELRKPTIFSDAVRAILKAPPSDVSGRCLVDDVFLREHEGIQDLSKYSLVPGATPRRMMPARFPDLRVEEEDDEGNRMDSTAIRAKN</sequence>
<keyword evidence="1" id="KW-0521">NADP</keyword>
<dbReference type="Proteomes" id="UP000194280">
    <property type="component" value="Unassembled WGS sequence"/>
</dbReference>
<dbReference type="PRINTS" id="PR00081">
    <property type="entry name" value="GDHRDH"/>
</dbReference>
<dbReference type="InterPro" id="IPR036291">
    <property type="entry name" value="NAD(P)-bd_dom_sf"/>
</dbReference>
<evidence type="ECO:0000256" key="2">
    <source>
        <dbReference type="SAM" id="MobiDB-lite"/>
    </source>
</evidence>
<dbReference type="InterPro" id="IPR002347">
    <property type="entry name" value="SDR_fam"/>
</dbReference>
<dbReference type="STRING" id="1157616.A0A1Z5TEY5"/>
<evidence type="ECO:0000313" key="3">
    <source>
        <dbReference type="EMBL" id="OTA34538.1"/>
    </source>
</evidence>
<dbReference type="InParanoid" id="A0A1Z5TEY5"/>
<dbReference type="VEuPathDB" id="FungiDB:BTJ68_06680"/>
<dbReference type="Pfam" id="PF00106">
    <property type="entry name" value="adh_short"/>
    <property type="match status" value="2"/>
</dbReference>
<protein>
    <recommendedName>
        <fullName evidence="5">Hydroxysteroid dehydrogenase-like protein 2</fullName>
    </recommendedName>
</protein>
<feature type="region of interest" description="Disordered" evidence="2">
    <location>
        <begin position="291"/>
        <end position="310"/>
    </location>
</feature>
<keyword evidence="4" id="KW-1185">Reference proteome</keyword>
<dbReference type="Gene3D" id="3.40.50.720">
    <property type="entry name" value="NAD(P)-binding Rossmann-like Domain"/>
    <property type="match status" value="1"/>
</dbReference>
<evidence type="ECO:0008006" key="5">
    <source>
        <dbReference type="Google" id="ProtNLM"/>
    </source>
</evidence>
<proteinExistence type="predicted"/>
<dbReference type="PANTHER" id="PTHR42808">
    <property type="entry name" value="HYDROXYSTEROID DEHYDROGENASE-LIKE PROTEIN 2"/>
    <property type="match status" value="1"/>
</dbReference>
<accession>A0A1Z5TEY5</accession>
<evidence type="ECO:0000256" key="1">
    <source>
        <dbReference type="ARBA" id="ARBA00022857"/>
    </source>
</evidence>
<comment type="caution">
    <text evidence="3">The sequence shown here is derived from an EMBL/GenBank/DDBJ whole genome shotgun (WGS) entry which is preliminary data.</text>
</comment>
<dbReference type="PANTHER" id="PTHR42808:SF4">
    <property type="entry name" value="SHORT CHAIN DEHYDROGENASE"/>
    <property type="match status" value="1"/>
</dbReference>
<dbReference type="SUPFAM" id="SSF51735">
    <property type="entry name" value="NAD(P)-binding Rossmann-fold domains"/>
    <property type="match status" value="1"/>
</dbReference>
<name>A0A1Z5TEY5_HORWE</name>
<evidence type="ECO:0000313" key="4">
    <source>
        <dbReference type="Proteomes" id="UP000194280"/>
    </source>
</evidence>
<dbReference type="PROSITE" id="PS00061">
    <property type="entry name" value="ADH_SHORT"/>
    <property type="match status" value="1"/>
</dbReference>
<dbReference type="OrthoDB" id="5327538at2759"/>
<dbReference type="InterPro" id="IPR020904">
    <property type="entry name" value="Sc_DH/Rdtase_CS"/>
</dbReference>
<reference evidence="3 4" key="1">
    <citation type="submission" date="2017-01" db="EMBL/GenBank/DDBJ databases">
        <title>The recent genome duplication of the halophilic yeast Hortaea werneckii: insights from long-read sequencing.</title>
        <authorList>
            <person name="Sinha S."/>
            <person name="Flibotte S."/>
            <person name="Neira M."/>
            <person name="Lenassi M."/>
            <person name="Gostincar C."/>
            <person name="Stajich J.E."/>
            <person name="Nislow C.E."/>
        </authorList>
    </citation>
    <scope>NUCLEOTIDE SEQUENCE [LARGE SCALE GENOMIC DNA]</scope>
    <source>
        <strain evidence="3 4">EXF-2000</strain>
    </source>
</reference>
<dbReference type="InterPro" id="IPR051935">
    <property type="entry name" value="HSDL2"/>
</dbReference>
<dbReference type="EMBL" id="MUNK01000057">
    <property type="protein sequence ID" value="OTA34538.1"/>
    <property type="molecule type" value="Genomic_DNA"/>
</dbReference>
<dbReference type="AlphaFoldDB" id="A0A1Z5TEY5"/>